<evidence type="ECO:0000313" key="3">
    <source>
        <dbReference type="Proteomes" id="UP000007259"/>
    </source>
</evidence>
<dbReference type="VEuPathDB" id="TriTrypDB:LmxM.18.0595"/>
<dbReference type="GeneID" id="13447635"/>
<proteinExistence type="predicted"/>
<dbReference type="Proteomes" id="UP000007259">
    <property type="component" value="Chromosome 18"/>
</dbReference>
<sequence length="126" mass="13872">MASPVVFMRTLSYLCSPSCCCHSSFVFHTLCCMSCGFTSCPPAKPSLLRSAERPQCFCRSVLTIVLPRTFDCLATSARSREKNQGICSRRGVGKVAGRRGARERAAAAWGLDRNPKMPTHEKLRKA</sequence>
<gene>
    <name evidence="2" type="ORF">LMXM_18_0595</name>
</gene>
<dbReference type="EMBL" id="FR799571">
    <property type="protein sequence ID" value="CBZ25568.1"/>
    <property type="molecule type" value="Genomic_DNA"/>
</dbReference>
<evidence type="ECO:0000256" key="1">
    <source>
        <dbReference type="SAM" id="MobiDB-lite"/>
    </source>
</evidence>
<dbReference type="AlphaFoldDB" id="E9ARJ7"/>
<dbReference type="OrthoDB" id="10447551at2759"/>
<protein>
    <submittedName>
        <fullName evidence="2">Uncharacterized protein</fullName>
    </submittedName>
</protein>
<dbReference type="KEGG" id="lmi:LMXM_18_0595"/>
<dbReference type="RefSeq" id="XP_003874074.1">
    <property type="nucleotide sequence ID" value="XM_003874025.1"/>
</dbReference>
<keyword evidence="3" id="KW-1185">Reference proteome</keyword>
<feature type="compositionally biased region" description="Basic and acidic residues" evidence="1">
    <location>
        <begin position="113"/>
        <end position="126"/>
    </location>
</feature>
<evidence type="ECO:0000313" key="2">
    <source>
        <dbReference type="EMBL" id="CBZ25568.1"/>
    </source>
</evidence>
<organism evidence="2 3">
    <name type="scientific">Leishmania mexicana (strain MHOM/GT/2001/U1103)</name>
    <dbReference type="NCBI Taxonomy" id="929439"/>
    <lineage>
        <taxon>Eukaryota</taxon>
        <taxon>Discoba</taxon>
        <taxon>Euglenozoa</taxon>
        <taxon>Kinetoplastea</taxon>
        <taxon>Metakinetoplastina</taxon>
        <taxon>Trypanosomatida</taxon>
        <taxon>Trypanosomatidae</taxon>
        <taxon>Leishmaniinae</taxon>
        <taxon>Leishmania</taxon>
    </lineage>
</organism>
<reference evidence="2 3" key="1">
    <citation type="journal article" date="2011" name="Genome Res.">
        <title>Chromosome and gene copy number variation allow major structural change between species and strains of Leishmania.</title>
        <authorList>
            <person name="Rogers M.B."/>
            <person name="Hilley J.D."/>
            <person name="Dickens N.J."/>
            <person name="Wilkes J."/>
            <person name="Bates P.A."/>
            <person name="Depledge D.P."/>
            <person name="Harris D."/>
            <person name="Her Y."/>
            <person name="Herzyk P."/>
            <person name="Imamura H."/>
            <person name="Otto T.D."/>
            <person name="Sanders M."/>
            <person name="Seeger K."/>
            <person name="Dujardin J.C."/>
            <person name="Berriman M."/>
            <person name="Smith D.F."/>
            <person name="Hertz-Fowler C."/>
            <person name="Mottram J.C."/>
        </authorList>
    </citation>
    <scope>NUCLEOTIDE SEQUENCE [LARGE SCALE GENOMIC DNA]</scope>
    <source>
        <strain evidence="2 3">MHOM/GT/2001/U1103</strain>
    </source>
</reference>
<name>E9ARJ7_LEIMU</name>
<accession>E9ARJ7</accession>
<feature type="region of interest" description="Disordered" evidence="1">
    <location>
        <begin position="107"/>
        <end position="126"/>
    </location>
</feature>